<evidence type="ECO:0000313" key="2">
    <source>
        <dbReference type="EMBL" id="MEZ0475985.1"/>
    </source>
</evidence>
<dbReference type="RefSeq" id="WP_370564772.1">
    <property type="nucleotide sequence ID" value="NZ_JBFWIB010000010.1"/>
</dbReference>
<evidence type="ECO:0000313" key="3">
    <source>
        <dbReference type="Proteomes" id="UP001566331"/>
    </source>
</evidence>
<name>A0ABV4HX98_9GAMM</name>
<accession>A0ABV4HX98</accession>
<comment type="caution">
    <text evidence="2">The sequence shown here is derived from an EMBL/GenBank/DDBJ whole genome shotgun (WGS) entry which is preliminary data.</text>
</comment>
<sequence>MMRHAAPCLLSAALLCAGVASAQDPDGLSGDYRPVGEEAVSGDGAHRAGLHVTREGDGWRAWFAGQPKRLEAASPDQMAGLFPGVGESRGLRCGFSEEFVLCRVAPGTFFPRQGFRIDSGYFSVIAGGGLYELERVDAMPDVRGR</sequence>
<evidence type="ECO:0008006" key="4">
    <source>
        <dbReference type="Google" id="ProtNLM"/>
    </source>
</evidence>
<keyword evidence="1" id="KW-0732">Signal</keyword>
<gene>
    <name evidence="2" type="ORF">AB6713_15400</name>
</gene>
<dbReference type="Proteomes" id="UP001566331">
    <property type="component" value="Unassembled WGS sequence"/>
</dbReference>
<organism evidence="2 3">
    <name type="scientific">Luteimonas salinilitoris</name>
    <dbReference type="NCBI Taxonomy" id="3237697"/>
    <lineage>
        <taxon>Bacteria</taxon>
        <taxon>Pseudomonadati</taxon>
        <taxon>Pseudomonadota</taxon>
        <taxon>Gammaproteobacteria</taxon>
        <taxon>Lysobacterales</taxon>
        <taxon>Lysobacteraceae</taxon>
        <taxon>Luteimonas</taxon>
    </lineage>
</organism>
<dbReference type="EMBL" id="JBFWIC010000025">
    <property type="protein sequence ID" value="MEZ0475985.1"/>
    <property type="molecule type" value="Genomic_DNA"/>
</dbReference>
<feature type="signal peptide" evidence="1">
    <location>
        <begin position="1"/>
        <end position="22"/>
    </location>
</feature>
<reference evidence="2 3" key="1">
    <citation type="submission" date="2024-07" db="EMBL/GenBank/DDBJ databases">
        <title>Luteimonas salilacus sp. nov., isolated from the shore soil of Salt Lake in Tibet of China.</title>
        <authorList>
            <person name="Zhang X."/>
            <person name="Li A."/>
        </authorList>
    </citation>
    <scope>NUCLEOTIDE SEQUENCE [LARGE SCALE GENOMIC DNA]</scope>
    <source>
        <strain evidence="2 3">B3-2-R+30</strain>
    </source>
</reference>
<keyword evidence="3" id="KW-1185">Reference proteome</keyword>
<proteinExistence type="predicted"/>
<feature type="chain" id="PRO_5046554698" description="DUF4893 domain-containing protein" evidence="1">
    <location>
        <begin position="23"/>
        <end position="145"/>
    </location>
</feature>
<evidence type="ECO:0000256" key="1">
    <source>
        <dbReference type="SAM" id="SignalP"/>
    </source>
</evidence>
<protein>
    <recommendedName>
        <fullName evidence="4">DUF4893 domain-containing protein</fullName>
    </recommendedName>
</protein>